<dbReference type="FunFam" id="3.30.300.30:FF:000015">
    <property type="entry name" value="Nonribosomal peptide synthase SidD"/>
    <property type="match status" value="5"/>
</dbReference>
<dbReference type="SUPFAM" id="SSF56801">
    <property type="entry name" value="Acetyl-CoA synthetase-like"/>
    <property type="match status" value="5"/>
</dbReference>
<sequence length="7891" mass="872666">MSQTIINSNGDAQSYWKDVLASMEPCNFPPLDGTTEGPTRSMSLKVDLSCAAKLEELAAKDEHELANALLSGWALAIRCYTGLENVCFEYQEIGEDATNVSALRLRLEQTMTLSALTDCAARARNDGNAHAVESASRMPRMDAYNTAFTYKSAKAASAREAKVGLSQTGDKSTKLRLQTKVTQQRVTVFLEWDSSFLSAEQAANVARTFDAALTDLLEHPESSIASIDCVGGSSRRQMLKWNSEPLVEVRRCVHEIFRERAVSQPNAEAISAWDGSFTYRELDQVATRLAQQLRELGVGPEVFVPLVFDKSKWNVVAMLATMYAGGAFVPLDPASPLSRLQELAGSVNATVLLCSRQHRDNVATVAQIVFPVDQEAVNQLPAAPETTFDFATCDNAAYLIFTSGSTGMPKSTVLTHSAFCSSSMAHGRAQLQDSPETRILQFAAHTFDASLVEILTPLLHGGCCCIPSESDRLNDIENFINNHKVNWAVLTPSFVEFLNPSAVPGIKTLVLAGEAMAEHHIRTWTEAGVRLVNGYGPSECAVCSVANNNVTLKTGPKNIGHPVGVHCWVVDPEDVDRLVPIGCIGELIIEGHTLSRGYLNDSAKTAEAFIQNPAWATASADGRPRRMYRTGDLVRYSSNGSIYFVGRKDTQVKLHGQRIELGEIEHHLNADDDTSYGLVLLPKQGFYKERLVSVLSLKLTSVNDGTPLRLLEGPQMTEAASTIEGIRARLLQRLPEYMVPTTFLAVEAMPFLPSGKLDRKKISNWLAQLTDEVYRQVHEPMDEDEFSATPANDTESTIRLVWGQVLNLPLEQVKLDRSFLSHSGDSITALSCKAQCQKRGITLQVQDILKSKSIRELARRAKATKSPSFIQEDVEEPFDLSPIQKLFFSMPDQGRTHFNQSFFLKTTRKLKEERLSRALETLLSVHSMLRARFSKSGPQGQWQQRVTNDIAGSYRLRTYAVASVDEASSAIEKSQQSLNPEVGPIFAADLIEVDGGEQLLFMTGHHLCIDLVSWRVILGDLEELLTNTDTSASLSKPMPFQAWSKQQAEHARSLSLSRVLPVDDVPAGDGVYWGMDGVPNLYGDVLRQGFELDSSTTSKLMSDCHQALRTETVDLLLSALIHGFAQTFTDRDVAPIYNEGHGREIWNSDIDLSRTVGWFTTMYPLYVPGATSSDIIDIVKGVKDFRKRLLGNGRPYFASRLLTPAGDEKFHHHWPLELTFNYLGQYQQLERQDALLRPVEEMAGEARGAGGTADVGHLTPRFGLFEISAVIAAGKLRFSFTFNRHMKHQQEIYNWVSTVEDSLKVISQRLVQMQPEPTLSDYPLMSLNRSSLQELITQRLPAIGIRNMSEIEDIYPCSAMQQGLLLSQTKDAGYYAVQITCEAKHQQGSMVNAGKLTAAWQKVVNRHALLRTVFLNDSNNGMYDQVVFRTIDAPIVQLESNNTEHALQMLKEQRTLHENAGTVPHRFTVCRVGNQQTFFKLEMGHTIMDGTSMSVLLRDLKLAYEDKLEASGPLYSEYIAYLQQQPFEEGIEYWKSYLRDVEPCQFPILNDGLPKPRQLHSIRVGFKNMSALQQICQKYGVTLSNAFHTAWALTLRSYTGSDGTCFGYLISGRDIPIDGIEEAVGPFINMLVCRVDMPSKSSIVDVMSQVQKDYTDSIPHRYTSLAEVQHALKLGGTALFNTALSYRRLPPDTDVVEPGVSFTECAPTFDPTEYDVSINVEVADHDAYIDLDYYVDYLSDGQASNVANTFVQALENIIQQADTRIEKLDGLSENDRHQIMSWNSQMPPTINKCVHEIVQERVLERPQASAVEGWDAKFTYVELNKNANLLAQYLMNLGVGAETLVPACFDKSAYTVVAMLAIMKAGGVVVPLGANHPKSALEDRVQDTQASIVLASTERAPIFDDVVPTVVAVNAELLKELAAEYGLVENPARNVVPENGCFIIFTSGSTGKPKGVVLEHRALATSHNAHGTALGLGPHSRVLQFASHTFDNSIEEMFTTLTRGGTVCVPSEHDRMNDLAGVITRLNCNFMDLTPTVANTLVPSDVPSIKSMALGGEAITKRNADTWGKAVQLHGQYGPSECSINCVWNGDIGASPEPTNIGRAVGSVSWVVHPRDHNLLMPVGAAGELLVEGPILARGYLNNPEKTAEVFIENPLWASASKDFSVRRFYKTGDLVRYNSDGTLTYLGRKDTQVKLHGQRIELGEIEHNVKQSLTLDGEVGVELVKINGVKALAAFLCLPDAVDSEVESIPGLLPMTDSLRSIVGGLEQALSDLLPTYMIPSLFIPVAEMPLTTSGKLDRRALRLIAEGLSEQQSAMYRLAGGSGRAPTTDMEIALQELWGSVLPVDAKSIGADDGFFRLGGDSIAAISLVTAARKKGISLTVATIFQKPKLSDMANHCTFNSAQEINKTEAPAQPFALLNATASSLDDIIHELAQECNIETHDVQDIYPCSPLQAGLVALSNKQDGAYVAQNTYRLPSDIDIERFQEAWRRVAQSEAILRTRVVHTKRTGFVQVVIREDIHWNTASTFYDLSEDSNKLQLGNGGRLTNFALVGPSQGAYHFVWTIHHALYDGWCIDLMLQKVKQCYEHSKITQSAPYSSFIRHLTALDNDASDDFWISKLSESSSRQFPQLPSPAYAVSPTSLLTHTMLVPQKPSPDVTLPSAIRAAWALIVAAYSGSDDVLFGEILTGRDAQVDGIESIVGPTLTTIPARFQVNRDLNVEDFLREVQNSSVEAMPYQFAGLQHIKQLERKSSSLSCEFQNLLAINSSEDEIDNFWVPEAADSAMAHFYTYPLTIACTIGKKNLSFEAHFDQDIIPNWHVQRLLYQFQSMLELLTGSAAKQVKVGQMALLSSQDKNTIRNWNSSLPQAVTRCIHETIHDITLSKPDSPAIASWDGSYTYSQLDRRSTSLARRLVLEGIRPGDIVPLCFEKSALTIVAMLAVLKTGAAFTSLDPNAPIARLRVIVEEAESRMIVCSPQQTELCKNIMNKVYTYAHESSDECETSRTSLPAVNCENTAYAIFTSGSTGTPKGVLVSHKAFCTGAAWHGPALRIGSDTRALQFASYTFDASLLEIFTTLSVGGCVCVPDDTRRMNDITGVINELQANWSLLTPSFAQLIQPSTVPTLRTLALGGEAMSRAHITTWSTEVHLINAYGPSETAVVATANSHVTSTTDPANMGRAVGGRSWVVDPLNHDRLMPIGAIGELCVEGPILASGYLHNEKKTAEVFIQDPKWTNELISGENGNARVKIYKTGDLVKYDADGSLLYLGRKDTQVKLHGQRLELGDIEHHLRTDSLIKHALAAIPTTGVCAKRMVAVLSLQEIASSSSDSGLLHLVAREAAAFNLPEIRDRISGKLPAYMVPSIWAVVQELPLLPSGKLDRRQIITWVEQMSQEVYQQITEVAVSNDATNSMSGASDIELRLQKIWASVLNLPQDQIALNVPFLHLGGDSISSYDVVAQARAENIGLTVQDVIRSKSISALAQVVTLPEEVSYQSEKVGQAFDLSPIQKLFFECVGERFNHFNQSLLLRISRSTGHLEISRAVESIIRAHSMLRARFHRTITGVWQQSISDDVTGSFQFQSHSIGHSSQEMYDLIEKSQKSLNVEQGPLFAVDLFTINGDEYQVMSLIAHHLSIDVVSWRIILRDLEDLLQSDSAKLSASVPFQIWSDAQAEKAQKDVVTSGLPIQESIHSDFSYWAMDEEPNVHGDVIVDEFELDMSMTTSILNSGTLIAEPVDIFIASLIHSFKKVFTDRTAPAIFNEGHGREPWNSMDLSRTIGWFTTLCPIYLPSSAKTDRIVDIVRWVKDFRSRTPGKGRQYFASRMLTDAGKEAYTSHWPMEITFNYLGQLTQMDKQDSLLRSYLPEDSTAAAKAALDADQDMPRFSLFDISAAVMDGQLKFSFGYNRNMRRLPAIANWVKECKISLSDFATQLVMLKPEPTLSDYPLLPLSFDGISKVHSAISEIGITSLEDIEDVYPSSPMQQGLLLSQIKNAELYSYHCNFEIRSTQPGTSVDIGRFAQAWQAVVARHPALRTCFASATFDGAQDQIVLRKATPRISWLESSDENAIVLLNEQQPINCRDLQPPHRMIICKTDSQRVFCRLEISHAISDGTSMPILLRDIMKAYSGTLPHDKSGPRYSDYIAYLQSISKEADINYWKTYLTDIEPCNFPAINDKAEGAGELKSVTVNLGDNIDLQSFCTKHGLTVSNVLQFAWALVLRHYTGSNEICFGYLTSGRDVPVAGIQEAIGAFINMLICRVNFNPEVSVSDTLDKIQSDFVASMSHQTCSLADVQHELGLSGTALFNTAYSFQKRVGGQDSKSDAIDFDVLDAHDPSEYSVTVNVEQMETGTEVSFSYWSTHLSETQAENLANTFHHITNTITQRHVGTRAIKELDCFGKHGKQQVLSWNKTLPAKVNKCVHQAIKEQARLRPASAQAICAWDVELTFTELEESAIRLAHHLRSLGVRPGVFVPLCFEKTGYAIVSMMAVNLAGGAFVPLDFSHPVSRLKNLIDNVKASAVLCSPKHAEKVSSAAPLAVPVDGAFIASLPTVSSSLPEVDPDSPSYVIFTSGTTGMPKGTVIEHAAFCTSATEHARSMYMDSSSRVFQFASYTFDASVMEILSTLIVGGCVCVPSEEERMNDIPGAMVKRNVNWTLLTPSVANTLKPESVPTLKVLVTGGEAMSSSHISKWKNHCSIINAYGPSECSVIATTSTKVDINGSLVDSDTSNIGPAVGGRCWVVDPQNHNQLVPVGAVGELVVEGWIVAREYLNDPAKTAAAFISNTTWGPEMGIAKNQRMYKTGDLVRYNSRGQFAFISRKDTQIKLNGQRIELGEIEHNIKACLPDTCQSAVELVVPQGGRSGAKALAVFYTTESARRGSTHNGDKSALFASDMSPSDELLLPMSDGARLIAKNLENSLGGVLPAYMIPSIYVPVAKLPWTSSGKLDRNRLKTMVQALAKETMAPYRLANVASKSKKAPMSELETKLAKLWEIILQLKPGSVANDDNFFRLSGDSVAAMRLVAAARTEGLVLTVINIFRNPKLAEMASACTILEDDDLTVLKPFDLLLKGESKEATIADLASECQTKPEALEDAYPVSALQEGLITLTIKQPGAYVARNVFRLPLHVDINRFKAAWHKVVAEVDILRTRIVNTKAGSFIQVVMKEDPITWNSAPDYDSVLAQPSHLPSRNGGQLQRFTITEIDTAAEARYFIWEIHHALYDGWSMPLVLKRVESAYFNTASNVPKAPYAQFIKYLRLTDQKASDTFWKNKLADSSSMQFPELPHSSAERTHDGRVFSHSAPIKITSGDITMPTVIRAAWTFLIAAYTGADDVVFGETLTGRDVSVPGITDIVGPTLTTVPTRLQLDRSITVKEFLNRIQEASTAAIPYQHAGLQHIKRLNDDTARACDFQNLLVIQTAEGRMNDGLWDPQSSGVGSNFFTMPLVVECRAGPSDVELDIHHDANILSPWQAERLAFQFETVLSQINSSLLEGGNRLVADISSFSPQDQEMISSWNAHEPQPLNLTIHGLFKRIARSQPEAEAICAWDMNLTYRELEDRASALASCLVELGVGRGVLVPVCVDKSAVGIVSYLAVLMANGTFVPLDPSHPIERHIQVFKDTEATILICSPQYQERYASSVKAIIVANKETMMSLPPATSILEEATAATPDDTAYGIYTSGSTGNPKAVMVSHNAFVTSSEAYRTAMLMEPNSRVFQFASYTFDVGLMEVFTTLTYGGCVCSPSEDERTRNVGGALASLACTWAFLTPSVASIIDPSAVPSMRVLVTGGEAMSIETVTMWADKLTLVNGYGPTEAAVIAVVNNRVSEQKDPSNIGKGHGTCIAWITDANNHDRLAPVGCIGELILEGPILAKEYLNNPEKTASSFIDAPSWQSNFARRDGQQRRIYKTGDLVKYNEDGSFMFLGRKDNQVKLNGQRLELGEIEHRLEISADVRHAVVVMPKKGPCSKRLVAVVAFNGEEGEDTSLTAGEGALVCEENQSKSTLTKLSKARRNVADHLPPYMVPTVWVPVNAIPLLVSGKLDRKQVERWVISMDETTYDRVMGYEEDEDSAAPTTATSKLLQTIWSKVLNIPIERVKPNRSFMQLGGDSITAMQVVARCRKENITNLSLHDVLRSKGVAQLALVAGTGHQISYQEEKVDQDFELSPIQQLYMQCAGNLPRGGHFNQSFSLKITQKAEGKTVLQAIKTIVSQHSMLRSRFRKQASGEWRQRITTEVDSSFRFREINVPSKEEIIPGVEDSQKCLDVIEGPVFAVDLYNINGGEQMIFLAAHHLIIDMVSWRVILGDLEEFLKTNALSEEKGLSFQTWLCLQQDRAQRMVQKGNKVLPFKIAPAEMAFWGMDTTPNTYADVISEGFAMDKALTEPAIQGCHSSLRTEPIDLFLAVLSHAFSRIFTDRNTPTVYNEGHGREVWDTSIDLTRTIGWFTTICPVHVPIDREEDDVVETVRRMKDLRRQVPGNGRDYFAHRYLTAEGKWQFADHMPMEIIFNYLGRMQQLEADDSLLQQMDFVEKKEDQTRVSDVGANTPRMALFEISTAVMEDKIQFTFLFNKKMKHQDRIRQWLKETERLMRQAVKGLMRVKPEPTLADYPLLPITYEGIKKLVDETFPKHGISHHDEIEDIYPCAPMQEGLLLAQLKDPRAYLFNTIFDLSSPKGEKIDGRRLLKAWQKVVDRHPALRTLFVDSVYKGGVFDQIVIAHAESGALFYECENYEEAFKKLDNIHLTETQYLEHPRLPHQFTACQTKDGQVLMKLEINHAVIDGGSASNLLHDIAAAYEDRLTPGSGPLYSDYISYIRSGPPSADVKFWKEYLYELQPCYFPVINTAQDALEQKRLASVAIKFDRFAELQTLCENRKVTMSNIMQATWAMILRKYTGAQDVCFGYLTSGRDVDVKGIQEAVGAFINMLVCRVQFTASATLADVFQRVQNDFLDSLPYQHCSLAQVQHDLGLAGKPLFNTAVSIQNHSMASDAAEETIIFEPTSAHDPSEYVLTVNIETARNDEGVVFRYWTNIVSDAQAEQIAADFAQVLSGIIDEPDQAVIQVGKPQEVKMEQVQVPEKTPVVGMDAFEMTALLRSIVKECVGEVIQQMFKDGELVRYNKGGVNDIGEEIGEKIERTAIKRVQTIKPEEEQHQQQQQEIKAVEPIPPTTVEIEPRDVDDLRKKVASLWSTVLEVPEATIENDDSFFAAGGDSILAMNMVGMAREQGLPMIVADIFRNPVFEELVNAVANNQLDELAESGATAQAVIDLVNDQKPVTTVVKLEHKSYEPFSLLRTNQVEDFLQDHICPRIHVFRGGVADVYPVTDFQGLAVTGALLESKWMLNCFYLEGNGDVDVAKLKRSLYRVVESFDILRTVFLSHEDQFLQVVLRHLKPEFSVVDTDQDLAEFTSELYQASRKNSPKMGESYVQFTLVKHKGSKQHRILMRISHAQYDGVCLPRILMALQEAYVGNSIPSTPPFATFVRSSTGEASDASFKYWKNLLQGSKMTNIIQRPGPNYTVSATTTIKRVATLPSLSSVNVTPATVIKAAWAVTLAQLSANSDIVFGHVISGRNANVSGVDKIVGPCLNMVPVRVKFQPSWTVLDLLRFVQDQQISNMPFESLGFREITKHCTEWPDWTTFTSVVQHQNIEQGGTVSLGTNEYTLGALGSQDDFADFTIVSTPVLGEPDRIEICLSYPQNPSVTATFANNLLDTLCDLASKFAEEPSADLPSPTEFDMMKKNTLKDTMEKPATTAATADLTGLSKEELLSLSNTLTRAWSAVLRDEKGGYVTIYPTSSFYELGGDIMDLARVAQLLAQDGFYIRIEDLVDHPIMLEQLALLSLANAGEKEKEKELDLFHSNSSSSTLQEPEHIVVRQNSKEGLWAKSVGRFAKKFTRKRSDREVPRALDV</sequence>
<dbReference type="PANTHER" id="PTHR45398">
    <property type="match status" value="1"/>
</dbReference>
<dbReference type="InterPro" id="IPR036736">
    <property type="entry name" value="ACP-like_sf"/>
</dbReference>
<dbReference type="InterPro" id="IPR020845">
    <property type="entry name" value="AMP-binding_CS"/>
</dbReference>
<dbReference type="FunFam" id="3.30.559.10:FF:000016">
    <property type="entry name" value="Nonribosomal peptide synthase Pes1"/>
    <property type="match status" value="3"/>
</dbReference>
<dbReference type="GO" id="GO:0016874">
    <property type="term" value="F:ligase activity"/>
    <property type="evidence" value="ECO:0007669"/>
    <property type="project" value="UniProtKB-KW"/>
</dbReference>
<keyword evidence="3" id="KW-0436">Ligase</keyword>
<dbReference type="FunFam" id="3.30.559.30:FF:000002">
    <property type="entry name" value="Nonribosomal peptide synthase Pes1"/>
    <property type="match status" value="3"/>
</dbReference>
<dbReference type="InterPro" id="IPR000873">
    <property type="entry name" value="AMP-dep_synth/lig_dom"/>
</dbReference>
<dbReference type="Pfam" id="PF00668">
    <property type="entry name" value="Condensation"/>
    <property type="match status" value="9"/>
</dbReference>
<dbReference type="PROSITE" id="PS50075">
    <property type="entry name" value="CARRIER"/>
    <property type="match status" value="6"/>
</dbReference>
<dbReference type="InterPro" id="IPR010071">
    <property type="entry name" value="AA_adenyl_dom"/>
</dbReference>
<dbReference type="Pfam" id="PF00550">
    <property type="entry name" value="PP-binding"/>
    <property type="match status" value="6"/>
</dbReference>
<dbReference type="NCBIfam" id="TIGR01733">
    <property type="entry name" value="AA-adenyl-dom"/>
    <property type="match status" value="5"/>
</dbReference>
<evidence type="ECO:0000256" key="3">
    <source>
        <dbReference type="ARBA" id="ARBA00022598"/>
    </source>
</evidence>
<reference evidence="6" key="1">
    <citation type="journal article" date="2020" name="Stud. Mycol.">
        <title>101 Dothideomycetes genomes: a test case for predicting lifestyles and emergence of pathogens.</title>
        <authorList>
            <person name="Haridas S."/>
            <person name="Albert R."/>
            <person name="Binder M."/>
            <person name="Bloem J."/>
            <person name="Labutti K."/>
            <person name="Salamov A."/>
            <person name="Andreopoulos B."/>
            <person name="Baker S."/>
            <person name="Barry K."/>
            <person name="Bills G."/>
            <person name="Bluhm B."/>
            <person name="Cannon C."/>
            <person name="Castanera R."/>
            <person name="Culley D."/>
            <person name="Daum C."/>
            <person name="Ezra D."/>
            <person name="Gonzalez J."/>
            <person name="Henrissat B."/>
            <person name="Kuo A."/>
            <person name="Liang C."/>
            <person name="Lipzen A."/>
            <person name="Lutzoni F."/>
            <person name="Magnuson J."/>
            <person name="Mondo S."/>
            <person name="Nolan M."/>
            <person name="Ohm R."/>
            <person name="Pangilinan J."/>
            <person name="Park H.-J."/>
            <person name="Ramirez L."/>
            <person name="Alfaro M."/>
            <person name="Sun H."/>
            <person name="Tritt A."/>
            <person name="Yoshinaga Y."/>
            <person name="Zwiers L.-H."/>
            <person name="Turgeon B."/>
            <person name="Goodwin S."/>
            <person name="Spatafora J."/>
            <person name="Crous P."/>
            <person name="Grigoriev I."/>
        </authorList>
    </citation>
    <scope>NUCLEOTIDE SEQUENCE</scope>
    <source>
        <strain evidence="6">CBS 101060</strain>
    </source>
</reference>
<evidence type="ECO:0000313" key="6">
    <source>
        <dbReference type="EMBL" id="KAF2842939.1"/>
    </source>
</evidence>
<evidence type="ECO:0000256" key="2">
    <source>
        <dbReference type="ARBA" id="ARBA00022553"/>
    </source>
</evidence>
<feature type="domain" description="Carrier" evidence="5">
    <location>
        <begin position="6061"/>
        <end position="6138"/>
    </location>
</feature>
<dbReference type="EMBL" id="MU006089">
    <property type="protein sequence ID" value="KAF2842939.1"/>
    <property type="molecule type" value="Genomic_DNA"/>
</dbReference>
<gene>
    <name evidence="6" type="ORF">M501DRAFT_925573</name>
</gene>
<dbReference type="GO" id="GO:0031177">
    <property type="term" value="F:phosphopantetheine binding"/>
    <property type="evidence" value="ECO:0007669"/>
    <property type="project" value="InterPro"/>
</dbReference>
<dbReference type="Gene3D" id="1.10.1200.10">
    <property type="entry name" value="ACP-like"/>
    <property type="match status" value="7"/>
</dbReference>
<evidence type="ECO:0000256" key="4">
    <source>
        <dbReference type="ARBA" id="ARBA00029454"/>
    </source>
</evidence>
<feature type="domain" description="Carrier" evidence="5">
    <location>
        <begin position="2327"/>
        <end position="2403"/>
    </location>
</feature>
<dbReference type="FunFam" id="3.30.559.10:FF:000017">
    <property type="entry name" value="Nonribosomal peptide synthase Pes1"/>
    <property type="match status" value="2"/>
</dbReference>
<dbReference type="InterPro" id="IPR001242">
    <property type="entry name" value="Condensation_dom"/>
</dbReference>
<dbReference type="PANTHER" id="PTHR45398:SF1">
    <property type="entry name" value="ENZYME, PUTATIVE (JCVI)-RELATED"/>
    <property type="match status" value="1"/>
</dbReference>
<dbReference type="InterPro" id="IPR023213">
    <property type="entry name" value="CAT-like_dom_sf"/>
</dbReference>
<dbReference type="InterPro" id="IPR045851">
    <property type="entry name" value="AMP-bd_C_sf"/>
</dbReference>
<dbReference type="CDD" id="cd05918">
    <property type="entry name" value="A_NRPS_SidN3_like"/>
    <property type="match status" value="5"/>
</dbReference>
<proteinExistence type="inferred from homology"/>
<evidence type="ECO:0000259" key="5">
    <source>
        <dbReference type="PROSITE" id="PS50075"/>
    </source>
</evidence>
<comment type="caution">
    <text evidence="6">The sequence shown here is derived from an EMBL/GenBank/DDBJ whole genome shotgun (WGS) entry which is preliminary data.</text>
</comment>
<evidence type="ECO:0000313" key="7">
    <source>
        <dbReference type="Proteomes" id="UP000799429"/>
    </source>
</evidence>
<dbReference type="PROSITE" id="PS00012">
    <property type="entry name" value="PHOSPHOPANTETHEINE"/>
    <property type="match status" value="1"/>
</dbReference>
<name>A0A9P4VWP9_9PEZI</name>
<dbReference type="FunFam" id="3.30.559.10:FF:000037">
    <property type="entry name" value="Nonribosomal peptide synthase Pes1"/>
    <property type="match status" value="1"/>
</dbReference>
<feature type="domain" description="Carrier" evidence="5">
    <location>
        <begin position="789"/>
        <end position="865"/>
    </location>
</feature>
<dbReference type="CDD" id="cd19534">
    <property type="entry name" value="E_NRPS"/>
    <property type="match status" value="3"/>
</dbReference>
<dbReference type="FunFam" id="3.30.559.30:FF:000003">
    <property type="entry name" value="Nonribosomal peptide synthase SidD"/>
    <property type="match status" value="2"/>
</dbReference>
<dbReference type="SUPFAM" id="SSF52777">
    <property type="entry name" value="CoA-dependent acyltransferases"/>
    <property type="match status" value="19"/>
</dbReference>
<dbReference type="CDD" id="cd19545">
    <property type="entry name" value="FUM14_C_NRPS-like"/>
    <property type="match status" value="2"/>
</dbReference>
<dbReference type="InterPro" id="IPR042099">
    <property type="entry name" value="ANL_N_sf"/>
</dbReference>
<dbReference type="Gene3D" id="3.30.559.30">
    <property type="entry name" value="Nonribosomal peptide synthetase, condensation domain"/>
    <property type="match status" value="10"/>
</dbReference>
<dbReference type="FunFam" id="3.30.559.30:FF:000005">
    <property type="entry name" value="Nonribosomal peptide synthase Pes1"/>
    <property type="match status" value="3"/>
</dbReference>
<evidence type="ECO:0000256" key="1">
    <source>
        <dbReference type="ARBA" id="ARBA00022450"/>
    </source>
</evidence>
<keyword evidence="2" id="KW-0597">Phosphoprotein</keyword>
<dbReference type="InterPro" id="IPR006162">
    <property type="entry name" value="Ppantetheine_attach_site"/>
</dbReference>
<dbReference type="Gene3D" id="3.30.559.10">
    <property type="entry name" value="Chloramphenicol acetyltransferase-like domain"/>
    <property type="match status" value="9"/>
</dbReference>
<dbReference type="Pfam" id="PF00501">
    <property type="entry name" value="AMP-binding"/>
    <property type="match status" value="5"/>
</dbReference>
<dbReference type="CDD" id="cd19542">
    <property type="entry name" value="CT_NRPS-like"/>
    <property type="match status" value="4"/>
</dbReference>
<dbReference type="FunFam" id="3.40.50.12780:FF:000014">
    <property type="entry name" value="Nonribosomal peptide synthetase 1"/>
    <property type="match status" value="5"/>
</dbReference>
<comment type="similarity">
    <text evidence="4">Belongs to the NRP synthetase family.</text>
</comment>
<dbReference type="Gene3D" id="3.30.300.30">
    <property type="match status" value="5"/>
</dbReference>
<accession>A0A9P4VWP9</accession>
<dbReference type="Gene3D" id="3.40.50.12780">
    <property type="entry name" value="N-terminal domain of ligase-like"/>
    <property type="match status" value="5"/>
</dbReference>
<dbReference type="SMART" id="SM00823">
    <property type="entry name" value="PKS_PP"/>
    <property type="match status" value="4"/>
</dbReference>
<dbReference type="FunFam" id="3.40.50.980:FF:000001">
    <property type="entry name" value="Non-ribosomal peptide synthetase"/>
    <property type="match status" value="1"/>
</dbReference>
<dbReference type="NCBIfam" id="NF003417">
    <property type="entry name" value="PRK04813.1"/>
    <property type="match status" value="5"/>
</dbReference>
<dbReference type="InterPro" id="IPR009081">
    <property type="entry name" value="PP-bd_ACP"/>
</dbReference>
<keyword evidence="1" id="KW-0596">Phosphopantetheine</keyword>
<dbReference type="FunFam" id="1.10.1200.10:FF:000005">
    <property type="entry name" value="Nonribosomal peptide synthetase 1"/>
    <property type="match status" value="2"/>
</dbReference>
<dbReference type="OrthoDB" id="416786at2759"/>
<organism evidence="6 7">
    <name type="scientific">Patellaria atrata CBS 101060</name>
    <dbReference type="NCBI Taxonomy" id="1346257"/>
    <lineage>
        <taxon>Eukaryota</taxon>
        <taxon>Fungi</taxon>
        <taxon>Dikarya</taxon>
        <taxon>Ascomycota</taxon>
        <taxon>Pezizomycotina</taxon>
        <taxon>Dothideomycetes</taxon>
        <taxon>Dothideomycetes incertae sedis</taxon>
        <taxon>Patellariales</taxon>
        <taxon>Patellariaceae</taxon>
        <taxon>Patellaria</taxon>
    </lineage>
</organism>
<keyword evidence="7" id="KW-1185">Reference proteome</keyword>
<dbReference type="PROSITE" id="PS00455">
    <property type="entry name" value="AMP_BINDING"/>
    <property type="match status" value="3"/>
</dbReference>
<feature type="domain" description="Carrier" evidence="5">
    <location>
        <begin position="7159"/>
        <end position="7235"/>
    </location>
</feature>
<dbReference type="SUPFAM" id="SSF47336">
    <property type="entry name" value="ACP-like"/>
    <property type="match status" value="6"/>
</dbReference>
<feature type="domain" description="Carrier" evidence="5">
    <location>
        <begin position="3412"/>
        <end position="3488"/>
    </location>
</feature>
<dbReference type="InterPro" id="IPR020806">
    <property type="entry name" value="PKS_PP-bd"/>
</dbReference>
<feature type="domain" description="Carrier" evidence="5">
    <location>
        <begin position="4971"/>
        <end position="5047"/>
    </location>
</feature>
<dbReference type="Proteomes" id="UP000799429">
    <property type="component" value="Unassembled WGS sequence"/>
</dbReference>
<protein>
    <submittedName>
        <fullName evidence="6">Nonribosomal peptide synthase</fullName>
    </submittedName>
</protein>
<dbReference type="GO" id="GO:0019748">
    <property type="term" value="P:secondary metabolic process"/>
    <property type="evidence" value="ECO:0007669"/>
    <property type="project" value="UniProtKB-ARBA"/>
</dbReference>